<dbReference type="SUPFAM" id="SSF52540">
    <property type="entry name" value="P-loop containing nucleoside triphosphate hydrolases"/>
    <property type="match status" value="1"/>
</dbReference>
<dbReference type="InterPro" id="IPR041075">
    <property type="entry name" value="NOD1/2_WH"/>
</dbReference>
<evidence type="ECO:0000256" key="5">
    <source>
        <dbReference type="ARBA" id="ARBA00022741"/>
    </source>
</evidence>
<comment type="caution">
    <text evidence="10">The sequence shown here is derived from an EMBL/GenBank/DDBJ whole genome shotgun (WGS) entry which is preliminary data.</text>
</comment>
<dbReference type="InterPro" id="IPR029495">
    <property type="entry name" value="NACHT-assoc"/>
</dbReference>
<keyword evidence="6" id="KW-0067">ATP-binding</keyword>
<dbReference type="SMART" id="SM00368">
    <property type="entry name" value="LRR_RI"/>
    <property type="match status" value="9"/>
</dbReference>
<feature type="region of interest" description="Disordered" evidence="7">
    <location>
        <begin position="102"/>
        <end position="131"/>
    </location>
</feature>
<dbReference type="PANTHER" id="PTHR24106">
    <property type="entry name" value="NACHT, LRR AND CARD DOMAINS-CONTAINING"/>
    <property type="match status" value="1"/>
</dbReference>
<evidence type="ECO:0000256" key="3">
    <source>
        <dbReference type="ARBA" id="ARBA00022614"/>
    </source>
</evidence>
<dbReference type="Pfam" id="PF05729">
    <property type="entry name" value="NACHT"/>
    <property type="match status" value="1"/>
</dbReference>
<protein>
    <recommendedName>
        <fullName evidence="12">NACHT, LRR and PYD domains-containing protein 12-like</fullName>
    </recommendedName>
</protein>
<evidence type="ECO:0000256" key="7">
    <source>
        <dbReference type="SAM" id="MobiDB-lite"/>
    </source>
</evidence>
<keyword evidence="11" id="KW-1185">Reference proteome</keyword>
<dbReference type="SUPFAM" id="SSF52047">
    <property type="entry name" value="RNI-like"/>
    <property type="match status" value="1"/>
</dbReference>
<keyword evidence="2" id="KW-0963">Cytoplasm</keyword>
<keyword evidence="5" id="KW-0547">Nucleotide-binding</keyword>
<feature type="domain" description="Pyrin" evidence="8">
    <location>
        <begin position="1"/>
        <end position="89"/>
    </location>
</feature>
<dbReference type="PROSITE" id="PS50824">
    <property type="entry name" value="DAPIN"/>
    <property type="match status" value="1"/>
</dbReference>
<gene>
    <name evidence="10" type="ORF">ACEWY4_017455</name>
</gene>
<dbReference type="Pfam" id="PF02758">
    <property type="entry name" value="PYRIN"/>
    <property type="match status" value="1"/>
</dbReference>
<evidence type="ECO:0000259" key="8">
    <source>
        <dbReference type="PROSITE" id="PS50824"/>
    </source>
</evidence>
<dbReference type="InterPro" id="IPR011029">
    <property type="entry name" value="DEATH-like_dom_sf"/>
</dbReference>
<dbReference type="PROSITE" id="PS50837">
    <property type="entry name" value="NACHT"/>
    <property type="match status" value="1"/>
</dbReference>
<dbReference type="Gene3D" id="1.10.533.10">
    <property type="entry name" value="Death Domain, Fas"/>
    <property type="match status" value="1"/>
</dbReference>
<dbReference type="SMART" id="SM01289">
    <property type="entry name" value="PYRIN"/>
    <property type="match status" value="1"/>
</dbReference>
<evidence type="ECO:0000313" key="11">
    <source>
        <dbReference type="Proteomes" id="UP001591681"/>
    </source>
</evidence>
<dbReference type="InterPro" id="IPR001611">
    <property type="entry name" value="Leu-rich_rpt"/>
</dbReference>
<keyword evidence="4" id="KW-0677">Repeat</keyword>
<name>A0ABD1JGW3_9TELE</name>
<proteinExistence type="predicted"/>
<evidence type="ECO:0000256" key="6">
    <source>
        <dbReference type="ARBA" id="ARBA00022840"/>
    </source>
</evidence>
<dbReference type="AlphaFoldDB" id="A0ABD1JGW3"/>
<feature type="domain" description="NACHT" evidence="9">
    <location>
        <begin position="216"/>
        <end position="348"/>
    </location>
</feature>
<dbReference type="Gene3D" id="3.80.10.10">
    <property type="entry name" value="Ribonuclease Inhibitor"/>
    <property type="match status" value="2"/>
</dbReference>
<evidence type="ECO:0000256" key="1">
    <source>
        <dbReference type="ARBA" id="ARBA00004496"/>
    </source>
</evidence>
<evidence type="ECO:0000256" key="2">
    <source>
        <dbReference type="ARBA" id="ARBA00022490"/>
    </source>
</evidence>
<dbReference type="InterPro" id="IPR041267">
    <property type="entry name" value="NLRP_HD2"/>
</dbReference>
<evidence type="ECO:0000313" key="10">
    <source>
        <dbReference type="EMBL" id="KAL2086396.1"/>
    </source>
</evidence>
<dbReference type="InterPro" id="IPR032675">
    <property type="entry name" value="LRR_dom_sf"/>
</dbReference>
<dbReference type="InterPro" id="IPR051261">
    <property type="entry name" value="NLR"/>
</dbReference>
<dbReference type="SUPFAM" id="SSF47986">
    <property type="entry name" value="DEATH domain"/>
    <property type="match status" value="1"/>
</dbReference>
<dbReference type="Pfam" id="PF13516">
    <property type="entry name" value="LRR_6"/>
    <property type="match status" value="5"/>
</dbReference>
<accession>A0ABD1JGW3</accession>
<dbReference type="CDD" id="cd00116">
    <property type="entry name" value="LRR_RI"/>
    <property type="match status" value="1"/>
</dbReference>
<comment type="subcellular location">
    <subcellularLocation>
        <location evidence="1">Cytoplasm</location>
    </subcellularLocation>
</comment>
<reference evidence="10 11" key="1">
    <citation type="submission" date="2024-09" db="EMBL/GenBank/DDBJ databases">
        <title>A chromosome-level genome assembly of Gray's grenadier anchovy, Coilia grayii.</title>
        <authorList>
            <person name="Fu Z."/>
        </authorList>
    </citation>
    <scope>NUCLEOTIDE SEQUENCE [LARGE SCALE GENOMIC DNA]</scope>
    <source>
        <strain evidence="10">G4</strain>
        <tissue evidence="10">Muscle</tissue>
    </source>
</reference>
<dbReference type="EMBL" id="JBHFQA010000015">
    <property type="protein sequence ID" value="KAL2086396.1"/>
    <property type="molecule type" value="Genomic_DNA"/>
</dbReference>
<dbReference type="GO" id="GO:0005737">
    <property type="term" value="C:cytoplasm"/>
    <property type="evidence" value="ECO:0007669"/>
    <property type="project" value="UniProtKB-SubCell"/>
</dbReference>
<dbReference type="Pfam" id="PF17776">
    <property type="entry name" value="NLRC4_HD2"/>
    <property type="match status" value="1"/>
</dbReference>
<dbReference type="Proteomes" id="UP001591681">
    <property type="component" value="Unassembled WGS sequence"/>
</dbReference>
<dbReference type="FunFam" id="3.80.10.10:FF:001632">
    <property type="entry name" value="Uncharacterized protein"/>
    <property type="match status" value="1"/>
</dbReference>
<organism evidence="10 11">
    <name type="scientific">Coilia grayii</name>
    <name type="common">Gray's grenadier anchovy</name>
    <dbReference type="NCBI Taxonomy" id="363190"/>
    <lineage>
        <taxon>Eukaryota</taxon>
        <taxon>Metazoa</taxon>
        <taxon>Chordata</taxon>
        <taxon>Craniata</taxon>
        <taxon>Vertebrata</taxon>
        <taxon>Euteleostomi</taxon>
        <taxon>Actinopterygii</taxon>
        <taxon>Neopterygii</taxon>
        <taxon>Teleostei</taxon>
        <taxon>Clupei</taxon>
        <taxon>Clupeiformes</taxon>
        <taxon>Clupeoidei</taxon>
        <taxon>Engraulidae</taxon>
        <taxon>Coilinae</taxon>
        <taxon>Coilia</taxon>
    </lineage>
</organism>
<evidence type="ECO:0008006" key="12">
    <source>
        <dbReference type="Google" id="ProtNLM"/>
    </source>
</evidence>
<dbReference type="Gene3D" id="3.40.50.300">
    <property type="entry name" value="P-loop containing nucleotide triphosphate hydrolases"/>
    <property type="match status" value="1"/>
</dbReference>
<sequence length="1018" mass="114301">MDPAVDAALKEVLRNTLDNLTGGDFKRFKHYLWDQGQISWRQLEKADTDDTVDLMVQVYTSGAGGIMLSILQKMNHNQLAECLERDLGRLRAGEGGVVHGAAAHSGGVKPSALSGRVGETSVPQHGGGDAQTDAMKKSLIWKLKRRLKNRFSVIRHETGECKLQDAYIELYIVEGRTGGVSTEHEVSAISMRQIGSRQTLAKQKHLDDMFSGEDLMTVLTLGIAGVGKTFAVQKFVTDWVENTSHNIDFVFLLLFRELNIKKEKGYSFFDLLLKYYPDLKELRKLPEFTECKLLFIFDGLDESRLQLDFDECISELDKESSVSTLVASLIAGQLLPSAHIWVTTRPAAANLIPRDYFNLLTEVRGFNDPQKCEFFQKNMSSPEKANTVIIHVTKNRSLHIMCHIPVFCHIISIVLGDILDNQREEEPPKTLTEVYASFSVHQINKMNRKYSRQMEAEEKRQLLLKLGRLAFKHLEEGTLVFYERDLQECDIDAKSGVLESGVCTQIFKAENSITDERIFSFVHLSVQEFLAALYALNEGVNGNNPLTTEEISSVSDLYKSAVEKALQSPNGHLDLFVRFLLGLASVVSQRVESPLRKLLPQLAVAEEIIESTVDYIKWQTGRNNSAERTINLFHCLNELGDNSLVEEISRYRNSTDGEGELTPGQCSALAYLLLMSAEDLEEFDLKKYRRSEVGLHRMLPVVKISRRVWLKHCHLSKASCDMMASVLQGTSSPLRELDMSDNDLQDEGVELLCVGLRHPQCKLQTLRLKQCHLSKASCDRMASVLQGTSSPLRELDMSDNDLQDEGVELLCVGLRHPQCKLQTLRLDWCHLSKASCDMMASVLQGTSSPLRELDMSDNDLQDEGVELLCVGLRHPQCKLQTLRLNQCHLSKASCDMMASVLQGTSSPLRELDMSDNDLQDEGVELLCVGLRHPQCKLETLRLSGCQITHKGCSFLASALKSNPSYLKELELSYNHPGDSGVRELTDRLNDPKCKLETLRCDHGGECRLKPGPRKCESF</sequence>
<dbReference type="Pfam" id="PF14484">
    <property type="entry name" value="FISNA"/>
    <property type="match status" value="1"/>
</dbReference>
<dbReference type="SMART" id="SM01288">
    <property type="entry name" value="FISNA"/>
    <property type="match status" value="1"/>
</dbReference>
<keyword evidence="3" id="KW-0433">Leucine-rich repeat</keyword>
<dbReference type="Pfam" id="PF17779">
    <property type="entry name" value="WHD_NOD2"/>
    <property type="match status" value="1"/>
</dbReference>
<dbReference type="InterPro" id="IPR007111">
    <property type="entry name" value="NACHT_NTPase"/>
</dbReference>
<dbReference type="InterPro" id="IPR027417">
    <property type="entry name" value="P-loop_NTPase"/>
</dbReference>
<evidence type="ECO:0000256" key="4">
    <source>
        <dbReference type="ARBA" id="ARBA00022737"/>
    </source>
</evidence>
<evidence type="ECO:0000259" key="9">
    <source>
        <dbReference type="PROSITE" id="PS50837"/>
    </source>
</evidence>
<dbReference type="GO" id="GO:0005524">
    <property type="term" value="F:ATP binding"/>
    <property type="evidence" value="ECO:0007669"/>
    <property type="project" value="UniProtKB-KW"/>
</dbReference>
<dbReference type="InterPro" id="IPR004020">
    <property type="entry name" value="DAPIN"/>
</dbReference>